<dbReference type="SMART" id="SM00448">
    <property type="entry name" value="REC"/>
    <property type="match status" value="1"/>
</dbReference>
<dbReference type="Proteomes" id="UP000184603">
    <property type="component" value="Unassembled WGS sequence"/>
</dbReference>
<reference evidence="3 4" key="1">
    <citation type="submission" date="2016-12" db="EMBL/GenBank/DDBJ databases">
        <authorList>
            <person name="Song W.-J."/>
            <person name="Kurnit D.M."/>
        </authorList>
    </citation>
    <scope>NUCLEOTIDE SEQUENCE [LARGE SCALE GENOMIC DNA]</scope>
    <source>
        <strain evidence="3 4">DSM 18488</strain>
    </source>
</reference>
<evidence type="ECO:0000313" key="4">
    <source>
        <dbReference type="Proteomes" id="UP000184603"/>
    </source>
</evidence>
<dbReference type="SUPFAM" id="SSF52172">
    <property type="entry name" value="CheY-like"/>
    <property type="match status" value="1"/>
</dbReference>
<dbReference type="GO" id="GO:0000160">
    <property type="term" value="P:phosphorelay signal transduction system"/>
    <property type="evidence" value="ECO:0007669"/>
    <property type="project" value="InterPro"/>
</dbReference>
<dbReference type="InterPro" id="IPR001789">
    <property type="entry name" value="Sig_transdc_resp-reg_receiver"/>
</dbReference>
<feature type="domain" description="Response regulatory" evidence="2">
    <location>
        <begin position="6"/>
        <end position="133"/>
    </location>
</feature>
<sequence>MEKKLKALIVEDDFLSRNLLSEFISPYATCDLAVNGREAIEKLERSFDKNERYDLVCLDIMMPEADGHTVLNTLRRMEHDRKIAKDKSTIVFMTTALDDAQNIMNAFTCGQCQAYLIKPILRERVEAHLREFLMPN</sequence>
<keyword evidence="4" id="KW-1185">Reference proteome</keyword>
<dbReference type="RefSeq" id="WP_159441253.1">
    <property type="nucleotide sequence ID" value="NZ_FRFE01000006.1"/>
</dbReference>
<dbReference type="PANTHER" id="PTHR43228:SF1">
    <property type="entry name" value="TWO-COMPONENT RESPONSE REGULATOR ARR22"/>
    <property type="match status" value="1"/>
</dbReference>
<evidence type="ECO:0000256" key="1">
    <source>
        <dbReference type="PROSITE-ProRule" id="PRU00169"/>
    </source>
</evidence>
<name>A0A1M7Y3V0_9BACT</name>
<dbReference type="OrthoDB" id="9790466at2"/>
<dbReference type="AlphaFoldDB" id="A0A1M7Y3V0"/>
<feature type="modified residue" description="4-aspartylphosphate" evidence="1">
    <location>
        <position position="59"/>
    </location>
</feature>
<dbReference type="PROSITE" id="PS50110">
    <property type="entry name" value="RESPONSE_REGULATORY"/>
    <property type="match status" value="1"/>
</dbReference>
<dbReference type="PANTHER" id="PTHR43228">
    <property type="entry name" value="TWO-COMPONENT RESPONSE REGULATOR"/>
    <property type="match status" value="1"/>
</dbReference>
<dbReference type="Gene3D" id="3.40.50.2300">
    <property type="match status" value="1"/>
</dbReference>
<protein>
    <submittedName>
        <fullName evidence="3">Two-component system, chemotaxis family, response regulator CheY</fullName>
    </submittedName>
</protein>
<dbReference type="EMBL" id="FRFE01000006">
    <property type="protein sequence ID" value="SHO46850.1"/>
    <property type="molecule type" value="Genomic_DNA"/>
</dbReference>
<organism evidence="3 4">
    <name type="scientific">Desulfopila aestuarii DSM 18488</name>
    <dbReference type="NCBI Taxonomy" id="1121416"/>
    <lineage>
        <taxon>Bacteria</taxon>
        <taxon>Pseudomonadati</taxon>
        <taxon>Thermodesulfobacteriota</taxon>
        <taxon>Desulfobulbia</taxon>
        <taxon>Desulfobulbales</taxon>
        <taxon>Desulfocapsaceae</taxon>
        <taxon>Desulfopila</taxon>
    </lineage>
</organism>
<dbReference type="InterPro" id="IPR052048">
    <property type="entry name" value="ST_Response_Regulator"/>
</dbReference>
<proteinExistence type="predicted"/>
<dbReference type="STRING" id="1121416.SAMN02745220_01664"/>
<dbReference type="Pfam" id="PF00072">
    <property type="entry name" value="Response_reg"/>
    <property type="match status" value="1"/>
</dbReference>
<evidence type="ECO:0000259" key="2">
    <source>
        <dbReference type="PROSITE" id="PS50110"/>
    </source>
</evidence>
<dbReference type="InterPro" id="IPR011006">
    <property type="entry name" value="CheY-like_superfamily"/>
</dbReference>
<gene>
    <name evidence="3" type="ORF">SAMN02745220_01664</name>
</gene>
<evidence type="ECO:0000313" key="3">
    <source>
        <dbReference type="EMBL" id="SHO46850.1"/>
    </source>
</evidence>
<keyword evidence="1" id="KW-0597">Phosphoprotein</keyword>
<accession>A0A1M7Y3V0</accession>